<keyword evidence="1" id="KW-0749">Sporulation</keyword>
<organism evidence="3">
    <name type="scientific">bioreactor metagenome</name>
    <dbReference type="NCBI Taxonomy" id="1076179"/>
    <lineage>
        <taxon>unclassified sequences</taxon>
        <taxon>metagenomes</taxon>
        <taxon>ecological metagenomes</taxon>
    </lineage>
</organism>
<evidence type="ECO:0000256" key="1">
    <source>
        <dbReference type="ARBA" id="ARBA00022969"/>
    </source>
</evidence>
<dbReference type="GO" id="GO:0042601">
    <property type="term" value="C:endospore-forming forespore"/>
    <property type="evidence" value="ECO:0007669"/>
    <property type="project" value="InterPro"/>
</dbReference>
<comment type="caution">
    <text evidence="3">The sequence shown here is derived from an EMBL/GenBank/DDBJ whole genome shotgun (WGS) entry which is preliminary data.</text>
</comment>
<dbReference type="GO" id="GO:0030436">
    <property type="term" value="P:asexual sporulation"/>
    <property type="evidence" value="ECO:0007669"/>
    <property type="project" value="InterPro"/>
</dbReference>
<dbReference type="GO" id="GO:0030435">
    <property type="term" value="P:sporulation resulting in formation of a cellular spore"/>
    <property type="evidence" value="ECO:0007669"/>
    <property type="project" value="UniProtKB-KW"/>
</dbReference>
<protein>
    <submittedName>
        <fullName evidence="3">Small, acid-soluble spore protein H</fullName>
    </submittedName>
</protein>
<reference evidence="3" key="1">
    <citation type="submission" date="2019-08" db="EMBL/GenBank/DDBJ databases">
        <authorList>
            <person name="Kucharzyk K."/>
            <person name="Murdoch R.W."/>
            <person name="Higgins S."/>
            <person name="Loffler F."/>
        </authorList>
    </citation>
    <scope>NUCLEOTIDE SEQUENCE</scope>
</reference>
<dbReference type="InterPro" id="IPR012610">
    <property type="entry name" value="SASP_SspH"/>
</dbReference>
<gene>
    <name evidence="3" type="primary">sspH_2</name>
    <name evidence="3" type="ORF">SDC9_62738</name>
</gene>
<dbReference type="AlphaFoldDB" id="A0A644XJK1"/>
<sequence>MKNVTDNGVPVYIENVSEDKDTASIHPLNQPKDQQTVSVSNLTETSK</sequence>
<proteinExistence type="predicted"/>
<evidence type="ECO:0000256" key="2">
    <source>
        <dbReference type="SAM" id="MobiDB-lite"/>
    </source>
</evidence>
<accession>A0A644XJK1</accession>
<name>A0A644XJK1_9ZZZZ</name>
<feature type="compositionally biased region" description="Polar residues" evidence="2">
    <location>
        <begin position="31"/>
        <end position="47"/>
    </location>
</feature>
<feature type="region of interest" description="Disordered" evidence="2">
    <location>
        <begin position="20"/>
        <end position="47"/>
    </location>
</feature>
<dbReference type="Pfam" id="PF08141">
    <property type="entry name" value="SspH"/>
    <property type="match status" value="1"/>
</dbReference>
<dbReference type="EMBL" id="VSSQ01002596">
    <property type="protein sequence ID" value="MPM16360.1"/>
    <property type="molecule type" value="Genomic_DNA"/>
</dbReference>
<evidence type="ECO:0000313" key="3">
    <source>
        <dbReference type="EMBL" id="MPM16360.1"/>
    </source>
</evidence>